<dbReference type="AlphaFoldDB" id="A0A7J7FLB7"/>
<comment type="caution">
    <text evidence="1">The sequence shown here is derived from an EMBL/GenBank/DDBJ whole genome shotgun (WGS) entry which is preliminary data.</text>
</comment>
<name>A0A7J7FLB7_DICBM</name>
<protein>
    <submittedName>
        <fullName evidence="1">Uncharacterized protein</fullName>
    </submittedName>
</protein>
<organism evidence="1 2">
    <name type="scientific">Diceros bicornis minor</name>
    <name type="common">South-central black rhinoceros</name>
    <dbReference type="NCBI Taxonomy" id="77932"/>
    <lineage>
        <taxon>Eukaryota</taxon>
        <taxon>Metazoa</taxon>
        <taxon>Chordata</taxon>
        <taxon>Craniata</taxon>
        <taxon>Vertebrata</taxon>
        <taxon>Euteleostomi</taxon>
        <taxon>Mammalia</taxon>
        <taxon>Eutheria</taxon>
        <taxon>Laurasiatheria</taxon>
        <taxon>Perissodactyla</taxon>
        <taxon>Rhinocerotidae</taxon>
        <taxon>Diceros</taxon>
    </lineage>
</organism>
<evidence type="ECO:0000313" key="1">
    <source>
        <dbReference type="EMBL" id="KAF5928777.1"/>
    </source>
</evidence>
<sequence length="132" mass="14254">MLLCCRVKRAAFVFNHKILWNYLQGPLSPIKGSLAETGGIGQKAVKGLGGSTMKSFPVAPLVLLVFILRYGKAGRQAAAPLSPSLSRGQKFSVLTVSVSFPQTHYQKRQESLCTAEGKMGAKIHFFTESPAT</sequence>
<accession>A0A7J7FLB7</accession>
<dbReference type="Proteomes" id="UP000551758">
    <property type="component" value="Unassembled WGS sequence"/>
</dbReference>
<dbReference type="EMBL" id="JACDTQ010000247">
    <property type="protein sequence ID" value="KAF5928777.1"/>
    <property type="molecule type" value="Genomic_DNA"/>
</dbReference>
<gene>
    <name evidence="1" type="ORF">HPG69_006361</name>
</gene>
<proteinExistence type="predicted"/>
<feature type="non-terminal residue" evidence="1">
    <location>
        <position position="1"/>
    </location>
</feature>
<evidence type="ECO:0000313" key="2">
    <source>
        <dbReference type="Proteomes" id="UP000551758"/>
    </source>
</evidence>
<reference evidence="1 2" key="1">
    <citation type="journal article" date="2020" name="Mol. Biol. Evol.">
        <title>Interspecific Gene Flow and the Evolution of Specialization in Black and White Rhinoceros.</title>
        <authorList>
            <person name="Moodley Y."/>
            <person name="Westbury M.V."/>
            <person name="Russo I.M."/>
            <person name="Gopalakrishnan S."/>
            <person name="Rakotoarivelo A."/>
            <person name="Olsen R.A."/>
            <person name="Prost S."/>
            <person name="Tunstall T."/>
            <person name="Ryder O.A."/>
            <person name="Dalen L."/>
            <person name="Bruford M.W."/>
        </authorList>
    </citation>
    <scope>NUCLEOTIDE SEQUENCE [LARGE SCALE GENOMIC DNA]</scope>
    <source>
        <strain evidence="1">SBR-YM</strain>
        <tissue evidence="1">Skin</tissue>
    </source>
</reference>
<keyword evidence="2" id="KW-1185">Reference proteome</keyword>